<dbReference type="PROSITE" id="PS50804">
    <property type="entry name" value="SCAN_BOX"/>
    <property type="match status" value="1"/>
</dbReference>
<feature type="compositionally biased region" description="Acidic residues" evidence="1">
    <location>
        <begin position="48"/>
        <end position="58"/>
    </location>
</feature>
<evidence type="ECO:0000313" key="3">
    <source>
        <dbReference type="EMBL" id="CAI5770999.1"/>
    </source>
</evidence>
<keyword evidence="4" id="KW-1185">Reference proteome</keyword>
<dbReference type="Gene3D" id="1.10.4020.10">
    <property type="entry name" value="DNA breaking-rejoining enzymes"/>
    <property type="match status" value="1"/>
</dbReference>
<dbReference type="InterPro" id="IPR038269">
    <property type="entry name" value="SCAN_sf"/>
</dbReference>
<feature type="domain" description="SCAN box" evidence="2">
    <location>
        <begin position="394"/>
        <end position="432"/>
    </location>
</feature>
<accession>A0AA35K594</accession>
<dbReference type="EMBL" id="OX395128">
    <property type="protein sequence ID" value="CAI5770999.1"/>
    <property type="molecule type" value="Genomic_DNA"/>
</dbReference>
<proteinExistence type="predicted"/>
<sequence length="499" mass="55870">MDAASSQECTLQTLDQWGLVGGSSSLPVETNPPQALSPRAESAPWFSEDPDSEGELVDASELSTVRRGRRESCIAERARGTPVTQPPSPREEVDASTRPRGNYLVYTEPKEMDFSEGYDVEWMRDPVNGGFRCREKHPKMGQSILMGPRVSRMAYDYKDLPHQLQEVTVGDCRREAGAPDVRRMERQRSLSPGRVYSPVRAQEVYVPVRRYVAEEEEEFFQRPKRGFATAAEPVRPEGPVLENPAPRYELVPVRGNHRQQSPPGLSLSTLNWRVFPKYQPPTDVLSYLTLFEVTCKDMGVAPTMYMAVLRPLVCGDLAELMGHLPSSELNDYESFKKLVMQRHGLHPENYRKAFRKVEKSGLSDNIAVFSAKMAQNFELWLAAEGVGDFEGFKQLILIEQLMRSLPSEIASLVADQKPRTLTEATTFAESFRLNRSHWTNKGPSNVCKPAVSMGKSAPPIKEQSKGFLTSAKDSVVVGENVPNCPQPLDCVSFVNNRGM</sequence>
<feature type="region of interest" description="Disordered" evidence="1">
    <location>
        <begin position="18"/>
        <end position="100"/>
    </location>
</feature>
<evidence type="ECO:0000256" key="1">
    <source>
        <dbReference type="SAM" id="MobiDB-lite"/>
    </source>
</evidence>
<dbReference type="SUPFAM" id="SSF47353">
    <property type="entry name" value="Retrovirus capsid dimerization domain-like"/>
    <property type="match status" value="1"/>
</dbReference>
<gene>
    <name evidence="3" type="ORF">PODLI_1B028731</name>
</gene>
<dbReference type="Proteomes" id="UP001178461">
    <property type="component" value="Chromosome 3"/>
</dbReference>
<dbReference type="Pfam" id="PF02023">
    <property type="entry name" value="SCAN"/>
    <property type="match status" value="1"/>
</dbReference>
<dbReference type="InterPro" id="IPR003309">
    <property type="entry name" value="SCAN_dom"/>
</dbReference>
<name>A0AA35K594_9SAUR</name>
<organism evidence="3 4">
    <name type="scientific">Podarcis lilfordi</name>
    <name type="common">Lilford's wall lizard</name>
    <dbReference type="NCBI Taxonomy" id="74358"/>
    <lineage>
        <taxon>Eukaryota</taxon>
        <taxon>Metazoa</taxon>
        <taxon>Chordata</taxon>
        <taxon>Craniata</taxon>
        <taxon>Vertebrata</taxon>
        <taxon>Euteleostomi</taxon>
        <taxon>Lepidosauria</taxon>
        <taxon>Squamata</taxon>
        <taxon>Bifurcata</taxon>
        <taxon>Unidentata</taxon>
        <taxon>Episquamata</taxon>
        <taxon>Laterata</taxon>
        <taxon>Lacertibaenia</taxon>
        <taxon>Lacertidae</taxon>
        <taxon>Podarcis</taxon>
    </lineage>
</organism>
<feature type="compositionally biased region" description="Basic and acidic residues" evidence="1">
    <location>
        <begin position="70"/>
        <end position="79"/>
    </location>
</feature>
<dbReference type="AlphaFoldDB" id="A0AA35K594"/>
<dbReference type="PANTHER" id="PTHR46888:SF11">
    <property type="entry name" value="SCAN BOX DOMAIN-CONTAINING PROTEIN"/>
    <property type="match status" value="1"/>
</dbReference>
<protein>
    <submittedName>
        <fullName evidence="3">Centromere protein U isoform X1</fullName>
    </submittedName>
</protein>
<feature type="compositionally biased region" description="Polar residues" evidence="1">
    <location>
        <begin position="22"/>
        <end position="34"/>
    </location>
</feature>
<evidence type="ECO:0000259" key="2">
    <source>
        <dbReference type="PROSITE" id="PS50804"/>
    </source>
</evidence>
<dbReference type="PANTHER" id="PTHR46888">
    <property type="entry name" value="ZINC KNUCKLE DOMAINCONTAINING PROTEIN-RELATED"/>
    <property type="match status" value="1"/>
</dbReference>
<evidence type="ECO:0000313" key="4">
    <source>
        <dbReference type="Proteomes" id="UP001178461"/>
    </source>
</evidence>
<reference evidence="3" key="1">
    <citation type="submission" date="2022-12" db="EMBL/GenBank/DDBJ databases">
        <authorList>
            <person name="Alioto T."/>
            <person name="Alioto T."/>
            <person name="Gomez Garrido J."/>
        </authorList>
    </citation>
    <scope>NUCLEOTIDE SEQUENCE</scope>
</reference>